<sequence>MPASSMYRRPLGRSSAHRQSLLRNLVTALIREESISTTYPKAKETQRLVEKLITLGKKDTNATRSRAHSMLFEPEKYMSKLFGELKQRYTNRPGGYTRLLRCEPLKNDSAASAILSLVDGPKDMRFSMTAKALLRQQEENLPMNEITATNIRKVTRFRQGGANALAKAVKELSIAQKQEKESEENEFKEKGTRFKWTSELKRSDPRWVEKRGPGRLVRRKIEKGDEEDVPVA</sequence>
<organism evidence="1 2">
    <name type="scientific">Neophaeococcomyces mojaviensis</name>
    <dbReference type="NCBI Taxonomy" id="3383035"/>
    <lineage>
        <taxon>Eukaryota</taxon>
        <taxon>Fungi</taxon>
        <taxon>Dikarya</taxon>
        <taxon>Ascomycota</taxon>
        <taxon>Pezizomycotina</taxon>
        <taxon>Eurotiomycetes</taxon>
        <taxon>Chaetothyriomycetidae</taxon>
        <taxon>Chaetothyriales</taxon>
        <taxon>Chaetothyriales incertae sedis</taxon>
        <taxon>Neophaeococcomyces</taxon>
    </lineage>
</organism>
<keyword evidence="1" id="KW-0689">Ribosomal protein</keyword>
<evidence type="ECO:0000313" key="2">
    <source>
        <dbReference type="Proteomes" id="UP001172386"/>
    </source>
</evidence>
<reference evidence="1" key="1">
    <citation type="submission" date="2022-10" db="EMBL/GenBank/DDBJ databases">
        <title>Culturing micro-colonial fungi from biological soil crusts in the Mojave desert and describing Neophaeococcomyces mojavensis, and introducing the new genera and species Taxawa tesnikishii.</title>
        <authorList>
            <person name="Kurbessoian T."/>
            <person name="Stajich J.E."/>
        </authorList>
    </citation>
    <scope>NUCLEOTIDE SEQUENCE</scope>
    <source>
        <strain evidence="1">JES_112</strain>
    </source>
</reference>
<protein>
    <submittedName>
        <fullName evidence="1">54S ribosomal protein L8, mitochondrial</fullName>
    </submittedName>
</protein>
<proteinExistence type="predicted"/>
<dbReference type="EMBL" id="JAPDRQ010000276">
    <property type="protein sequence ID" value="KAJ9651175.1"/>
    <property type="molecule type" value="Genomic_DNA"/>
</dbReference>
<name>A0ACC2ZUA0_9EURO</name>
<accession>A0ACC2ZUA0</accession>
<keyword evidence="1" id="KW-0687">Ribonucleoprotein</keyword>
<keyword evidence="2" id="KW-1185">Reference proteome</keyword>
<gene>
    <name evidence="1" type="primary">mrpl8</name>
    <name evidence="1" type="ORF">H2198_009530</name>
</gene>
<comment type="caution">
    <text evidence="1">The sequence shown here is derived from an EMBL/GenBank/DDBJ whole genome shotgun (WGS) entry which is preliminary data.</text>
</comment>
<evidence type="ECO:0000313" key="1">
    <source>
        <dbReference type="EMBL" id="KAJ9651175.1"/>
    </source>
</evidence>
<dbReference type="Proteomes" id="UP001172386">
    <property type="component" value="Unassembled WGS sequence"/>
</dbReference>